<accession>A0A0H4T738</accession>
<evidence type="ECO:0000256" key="1">
    <source>
        <dbReference type="SAM" id="Phobius"/>
    </source>
</evidence>
<name>A0A0H4T738_9BACT</name>
<dbReference type="GO" id="GO:0000272">
    <property type="term" value="P:polysaccharide catabolic process"/>
    <property type="evidence" value="ECO:0007669"/>
    <property type="project" value="InterPro"/>
</dbReference>
<proteinExistence type="predicted"/>
<keyword evidence="1" id="KW-0472">Membrane</keyword>
<organism evidence="3">
    <name type="scientific">uncultured Parcubacteria bacterium Rifle_16ft_4_minimus_37647</name>
    <dbReference type="NCBI Taxonomy" id="1665140"/>
    <lineage>
        <taxon>Bacteria</taxon>
        <taxon>Candidatus Parcubacteria</taxon>
        <taxon>environmental samples</taxon>
    </lineage>
</organism>
<evidence type="ECO:0000259" key="2">
    <source>
        <dbReference type="Pfam" id="PF00963"/>
    </source>
</evidence>
<dbReference type="GO" id="GO:0030246">
    <property type="term" value="F:carbohydrate binding"/>
    <property type="evidence" value="ECO:0007669"/>
    <property type="project" value="InterPro"/>
</dbReference>
<feature type="transmembrane region" description="Helical" evidence="1">
    <location>
        <begin position="588"/>
        <end position="612"/>
    </location>
</feature>
<feature type="transmembrane region" description="Helical" evidence="1">
    <location>
        <begin position="388"/>
        <end position="410"/>
    </location>
</feature>
<keyword evidence="1" id="KW-1133">Transmembrane helix</keyword>
<dbReference type="CDD" id="cd08547">
    <property type="entry name" value="Type_II_cohesin"/>
    <property type="match status" value="1"/>
</dbReference>
<reference evidence="3" key="1">
    <citation type="journal article" date="2015" name="ISME J.">
        <title>Aquifer environment selects for microbial species cohorts in sediment and groundwater.</title>
        <authorList>
            <person name="Hug L.A."/>
            <person name="Thomas B.C."/>
            <person name="Brown C.T."/>
            <person name="Frischkorn K.R."/>
            <person name="Williams K.H."/>
            <person name="Tringe S.G."/>
            <person name="Banfield J.F."/>
        </authorList>
    </citation>
    <scope>NUCLEOTIDE SEQUENCE</scope>
</reference>
<evidence type="ECO:0000313" key="3">
    <source>
        <dbReference type="EMBL" id="AKQ02525.1"/>
    </source>
</evidence>
<feature type="transmembrane region" description="Helical" evidence="1">
    <location>
        <begin position="451"/>
        <end position="468"/>
    </location>
</feature>
<feature type="domain" description="Cohesin" evidence="2">
    <location>
        <begin position="48"/>
        <end position="143"/>
    </location>
</feature>
<dbReference type="AlphaFoldDB" id="A0A0H4T738"/>
<keyword evidence="1" id="KW-0812">Transmembrane</keyword>
<sequence>MNSHLPNRLLAFFGVIALIATLFSPEALATHEGEGATLFLEPSSSLAIVGDTFQVSVFLDTGQHTINTIDAKLKFPSDKLQVVSPSVGKSIIGIWTAPPSFNNTTGELHFQGGIPSPGINTSKGLISTITFRVRSVGTASISFLGESKILLNDGFGTDILTNTRGSSHRLSLPLPQGPIVTSPTHPNQEEWYRTRTATLQWVSPLGFIEGYSYVLNNEPIDESDEISEGTGAEISYKNLPDGFHYFHIKALRNGNWGGTTHFAIKIDSTAPADFNINILPEAKTTSRFPILNFDTTDALSGISHYELRIVPLNKGVDEASERTDDGFFIEAQTRYIAEVELGEYDVLVRAYDNAGNFTESAKRMEIITPLLTFSKNGVGVLNRFVIPWWLVILLALILIALLLYLSILAVKLHRRAHMDRTQGALNDPVIKRRLEELQRQKQKYNSIREKIAAFLLIASISALALPWTRPVNAEEVISLPPPIITTVPLSIANDQLFYVGGQTDVADSQVIIFLQNVQDGQVTSQTVQSDQKGDWFYAYQQPLISGSYLLWAQGKVGSELSPPSPQKEISVSKTAFQLGASRLSFETLYLFITVILFGVVVLLGSYAGYHFFHSRRKRRELMREVQEAEDVIKDGFKTLHEDISAELDIIHRAKLGKALSAQEEDRERRLLEDLAEIEQFVNKEFHDVKLRSRRA</sequence>
<dbReference type="SUPFAM" id="SSF49384">
    <property type="entry name" value="Carbohydrate-binding domain"/>
    <property type="match status" value="1"/>
</dbReference>
<dbReference type="InterPro" id="IPR008965">
    <property type="entry name" value="CBM2/CBM3_carb-bd_dom_sf"/>
</dbReference>
<protein>
    <submittedName>
        <fullName evidence="3">Fibronectin type III domain-containing protein</fullName>
    </submittedName>
</protein>
<dbReference type="InterPro" id="IPR002102">
    <property type="entry name" value="Cohesin_dom"/>
</dbReference>
<dbReference type="EMBL" id="KT007000">
    <property type="protein sequence ID" value="AKQ02525.1"/>
    <property type="molecule type" value="Genomic_DNA"/>
</dbReference>
<dbReference type="Gene3D" id="2.60.40.680">
    <property type="match status" value="1"/>
</dbReference>
<dbReference type="Pfam" id="PF00963">
    <property type="entry name" value="Cohesin"/>
    <property type="match status" value="1"/>
</dbReference>